<sequence length="342" mass="40366">MALFKKQYGDNAIKITTIHKSTQAGYITREGSHKRYTYMLTESGYNYIKSKCPNEYNYDVFKSNLTTAYSDSNKQRRVKLAKLLYEMRRIGVSCETHIENFRQIVEGTLEKPTSEPYFITMRELKSTSQKFDTCIGTRCFGCIVTSNQIIACYMPDCETKLRKQNEESLYYALKGATYSCKWYNAEDQLSALYFYPTVNEAVKSFEKSRSDNLGIIPSTRSAYESSHFYHNFLYIINQKNYLNEIFDITQIERFKLSAVKLCEITKEKNEYWYRYKNQNIPVLFNLDGKEVCKLFENIKNKRMCVYIYHEEQSQIVNEITKEYSGKFLWITLSDKELSEIKL</sequence>
<accession>A0ABT0NHG5</accession>
<keyword evidence="2" id="KW-1185">Reference proteome</keyword>
<dbReference type="EMBL" id="SNUZ01000009">
    <property type="protein sequence ID" value="MCL3787708.1"/>
    <property type="molecule type" value="Genomic_DNA"/>
</dbReference>
<comment type="caution">
    <text evidence="1">The sequence shown here is derived from an EMBL/GenBank/DDBJ whole genome shotgun (WGS) entry which is preliminary data.</text>
</comment>
<reference evidence="1 2" key="1">
    <citation type="submission" date="2019-03" db="EMBL/GenBank/DDBJ databases">
        <authorList>
            <person name="Molinero N."/>
            <person name="Sanchez B."/>
            <person name="Walker A."/>
            <person name="Duncan S."/>
            <person name="Delgado S."/>
            <person name="Margolles A."/>
        </authorList>
    </citation>
    <scope>NUCLEOTIDE SEQUENCE [LARGE SCALE GENOMIC DNA]</scope>
    <source>
        <strain evidence="1 2">IPLA60002</strain>
    </source>
</reference>
<protein>
    <recommendedName>
        <fullName evidence="3">MarR family transcriptional regulator</fullName>
    </recommendedName>
</protein>
<organism evidence="1 2">
    <name type="scientific">Ruminococcus bromii</name>
    <dbReference type="NCBI Taxonomy" id="40518"/>
    <lineage>
        <taxon>Bacteria</taxon>
        <taxon>Bacillati</taxon>
        <taxon>Bacillota</taxon>
        <taxon>Clostridia</taxon>
        <taxon>Eubacteriales</taxon>
        <taxon>Oscillospiraceae</taxon>
        <taxon>Ruminococcus</taxon>
    </lineage>
</organism>
<evidence type="ECO:0000313" key="2">
    <source>
        <dbReference type="Proteomes" id="UP001056693"/>
    </source>
</evidence>
<gene>
    <name evidence="1" type="ORF">E2N93_06765</name>
</gene>
<evidence type="ECO:0008006" key="3">
    <source>
        <dbReference type="Google" id="ProtNLM"/>
    </source>
</evidence>
<dbReference type="Proteomes" id="UP001056693">
    <property type="component" value="Unassembled WGS sequence"/>
</dbReference>
<evidence type="ECO:0000313" key="1">
    <source>
        <dbReference type="EMBL" id="MCL3787708.1"/>
    </source>
</evidence>
<proteinExistence type="predicted"/>
<name>A0ABT0NHG5_9FIRM</name>